<dbReference type="PANTHER" id="PTHR12992">
    <property type="entry name" value="NUDIX HYDROLASE"/>
    <property type="match status" value="1"/>
</dbReference>
<dbReference type="Pfam" id="PF00293">
    <property type="entry name" value="NUDIX"/>
    <property type="match status" value="1"/>
</dbReference>
<comment type="caution">
    <text evidence="8">The sequence shown here is derived from an EMBL/GenBank/DDBJ whole genome shotgun (WGS) entry which is preliminary data.</text>
</comment>
<name>A0A8H5D9W4_9AGAR</name>
<reference evidence="8 9" key="1">
    <citation type="journal article" date="2020" name="ISME J.">
        <title>Uncovering the hidden diversity of litter-decomposition mechanisms in mushroom-forming fungi.</title>
        <authorList>
            <person name="Floudas D."/>
            <person name="Bentzer J."/>
            <person name="Ahren D."/>
            <person name="Johansson T."/>
            <person name="Persson P."/>
            <person name="Tunlid A."/>
        </authorList>
    </citation>
    <scope>NUCLEOTIDE SEQUENCE [LARGE SCALE GENOMIC DNA]</scope>
    <source>
        <strain evidence="8 9">CBS 291.85</strain>
    </source>
</reference>
<evidence type="ECO:0000256" key="6">
    <source>
        <dbReference type="ARBA" id="ARBA00023211"/>
    </source>
</evidence>
<dbReference type="Proteomes" id="UP000559256">
    <property type="component" value="Unassembled WGS sequence"/>
</dbReference>
<dbReference type="OrthoDB" id="206213at2759"/>
<dbReference type="EMBL" id="JAACJM010000057">
    <property type="protein sequence ID" value="KAF5355321.1"/>
    <property type="molecule type" value="Genomic_DNA"/>
</dbReference>
<keyword evidence="9" id="KW-1185">Reference proteome</keyword>
<comment type="cofactor">
    <cofactor evidence="2">
        <name>Mg(2+)</name>
        <dbReference type="ChEBI" id="CHEBI:18420"/>
    </cofactor>
</comment>
<dbReference type="AlphaFoldDB" id="A0A8H5D9W4"/>
<keyword evidence="6" id="KW-0464">Manganese</keyword>
<evidence type="ECO:0000313" key="8">
    <source>
        <dbReference type="EMBL" id="KAF5355321.1"/>
    </source>
</evidence>
<evidence type="ECO:0000256" key="2">
    <source>
        <dbReference type="ARBA" id="ARBA00001946"/>
    </source>
</evidence>
<evidence type="ECO:0000256" key="1">
    <source>
        <dbReference type="ARBA" id="ARBA00001936"/>
    </source>
</evidence>
<dbReference type="Gene3D" id="3.90.79.10">
    <property type="entry name" value="Nucleoside Triphosphate Pyrophosphohydrolase"/>
    <property type="match status" value="1"/>
</dbReference>
<gene>
    <name evidence="8" type="ORF">D9758_006037</name>
</gene>
<comment type="cofactor">
    <cofactor evidence="1">
        <name>Mn(2+)</name>
        <dbReference type="ChEBI" id="CHEBI:29035"/>
    </cofactor>
</comment>
<keyword evidence="4" id="KW-0378">Hydrolase</keyword>
<dbReference type="CDD" id="cd03426">
    <property type="entry name" value="NUDIX_CoAse_Nudt7"/>
    <property type="match status" value="1"/>
</dbReference>
<dbReference type="InterPro" id="IPR015797">
    <property type="entry name" value="NUDIX_hydrolase-like_dom_sf"/>
</dbReference>
<organism evidence="8 9">
    <name type="scientific">Tetrapyrgos nigripes</name>
    <dbReference type="NCBI Taxonomy" id="182062"/>
    <lineage>
        <taxon>Eukaryota</taxon>
        <taxon>Fungi</taxon>
        <taxon>Dikarya</taxon>
        <taxon>Basidiomycota</taxon>
        <taxon>Agaricomycotina</taxon>
        <taxon>Agaricomycetes</taxon>
        <taxon>Agaricomycetidae</taxon>
        <taxon>Agaricales</taxon>
        <taxon>Marasmiineae</taxon>
        <taxon>Marasmiaceae</taxon>
        <taxon>Tetrapyrgos</taxon>
    </lineage>
</organism>
<dbReference type="PANTHER" id="PTHR12992:SF11">
    <property type="entry name" value="MITOCHONDRIAL COENZYME A DIPHOSPHATASE NUDT8"/>
    <property type="match status" value="1"/>
</dbReference>
<sequence>MLLNPGLPLTRHSLSRIRAVLTAVSVPATAVSTGDAAVLIPFCNVRNVPGILFEVRAKSLRSHSGEVSFPGGRADPTDLSLMEAALRETHEELSIQPDCVEVLGQIEPPELNLRGDLCVYPFIGFVYPTSSAILQPLSEHDPLPSCDLELIRASMNPSEVDDVFHVPLSELISPSRLRPSMFRGSRPYWAVNVF</sequence>
<dbReference type="PROSITE" id="PS51462">
    <property type="entry name" value="NUDIX"/>
    <property type="match status" value="1"/>
</dbReference>
<keyword evidence="3" id="KW-0479">Metal-binding</keyword>
<evidence type="ECO:0000259" key="7">
    <source>
        <dbReference type="PROSITE" id="PS51462"/>
    </source>
</evidence>
<dbReference type="GO" id="GO:0010945">
    <property type="term" value="F:coenzyme A diphosphatase activity"/>
    <property type="evidence" value="ECO:0007669"/>
    <property type="project" value="InterPro"/>
</dbReference>
<dbReference type="SUPFAM" id="SSF55811">
    <property type="entry name" value="Nudix"/>
    <property type="match status" value="1"/>
</dbReference>
<dbReference type="InterPro" id="IPR045121">
    <property type="entry name" value="CoAse"/>
</dbReference>
<evidence type="ECO:0000313" key="9">
    <source>
        <dbReference type="Proteomes" id="UP000559256"/>
    </source>
</evidence>
<dbReference type="InterPro" id="IPR000086">
    <property type="entry name" value="NUDIX_hydrolase_dom"/>
</dbReference>
<accession>A0A8H5D9W4</accession>
<keyword evidence="5" id="KW-0460">Magnesium</keyword>
<evidence type="ECO:0000256" key="4">
    <source>
        <dbReference type="ARBA" id="ARBA00022801"/>
    </source>
</evidence>
<evidence type="ECO:0000256" key="5">
    <source>
        <dbReference type="ARBA" id="ARBA00022842"/>
    </source>
</evidence>
<evidence type="ECO:0000256" key="3">
    <source>
        <dbReference type="ARBA" id="ARBA00022723"/>
    </source>
</evidence>
<protein>
    <recommendedName>
        <fullName evidence="7">Nudix hydrolase domain-containing protein</fullName>
    </recommendedName>
</protein>
<dbReference type="GO" id="GO:0046872">
    <property type="term" value="F:metal ion binding"/>
    <property type="evidence" value="ECO:0007669"/>
    <property type="project" value="UniProtKB-KW"/>
</dbReference>
<proteinExistence type="predicted"/>
<feature type="domain" description="Nudix hydrolase" evidence="7">
    <location>
        <begin position="32"/>
        <end position="192"/>
    </location>
</feature>